<proteinExistence type="predicted"/>
<dbReference type="RefSeq" id="WP_085888923.1">
    <property type="nucleotide sequence ID" value="NZ_FWFN01000005.1"/>
</dbReference>
<evidence type="ECO:0000256" key="1">
    <source>
        <dbReference type="ARBA" id="ARBA00004370"/>
    </source>
</evidence>
<evidence type="ECO:0000256" key="5">
    <source>
        <dbReference type="SAM" id="Coils"/>
    </source>
</evidence>
<keyword evidence="3 7" id="KW-1133">Transmembrane helix</keyword>
<dbReference type="OrthoDB" id="7659420at2"/>
<evidence type="ECO:0000313" key="8">
    <source>
        <dbReference type="EMBL" id="SLN57698.1"/>
    </source>
</evidence>
<reference evidence="8 9" key="1">
    <citation type="submission" date="2017-03" db="EMBL/GenBank/DDBJ databases">
        <authorList>
            <person name="Afonso C.L."/>
            <person name="Miller P.J."/>
            <person name="Scott M.A."/>
            <person name="Spackman E."/>
            <person name="Goraichik I."/>
            <person name="Dimitrov K.M."/>
            <person name="Suarez D.L."/>
            <person name="Swayne D.E."/>
        </authorList>
    </citation>
    <scope>NUCLEOTIDE SEQUENCE [LARGE SCALE GENOMIC DNA]</scope>
    <source>
        <strain evidence="8 9">CECT 7751</strain>
    </source>
</reference>
<evidence type="ECO:0000313" key="9">
    <source>
        <dbReference type="Proteomes" id="UP000193963"/>
    </source>
</evidence>
<dbReference type="AlphaFoldDB" id="A0A1X6ZPP7"/>
<evidence type="ECO:0000256" key="4">
    <source>
        <dbReference type="ARBA" id="ARBA00023136"/>
    </source>
</evidence>
<keyword evidence="4 7" id="KW-0472">Membrane</keyword>
<evidence type="ECO:0000256" key="2">
    <source>
        <dbReference type="ARBA" id="ARBA00022692"/>
    </source>
</evidence>
<gene>
    <name evidence="8" type="ORF">PSM7751_02905</name>
</gene>
<dbReference type="GO" id="GO:0016020">
    <property type="term" value="C:membrane"/>
    <property type="evidence" value="ECO:0007669"/>
    <property type="project" value="UniProtKB-SubCell"/>
</dbReference>
<protein>
    <submittedName>
        <fullName evidence="8">Mitochondrial inner membrane protein</fullName>
    </submittedName>
</protein>
<feature type="compositionally biased region" description="Acidic residues" evidence="6">
    <location>
        <begin position="78"/>
        <end position="89"/>
    </location>
</feature>
<evidence type="ECO:0000256" key="7">
    <source>
        <dbReference type="SAM" id="Phobius"/>
    </source>
</evidence>
<keyword evidence="5" id="KW-0175">Coiled coil</keyword>
<organism evidence="8 9">
    <name type="scientific">Pseudooceanicola marinus</name>
    <dbReference type="NCBI Taxonomy" id="396013"/>
    <lineage>
        <taxon>Bacteria</taxon>
        <taxon>Pseudomonadati</taxon>
        <taxon>Pseudomonadota</taxon>
        <taxon>Alphaproteobacteria</taxon>
        <taxon>Rhodobacterales</taxon>
        <taxon>Paracoccaceae</taxon>
        <taxon>Pseudooceanicola</taxon>
    </lineage>
</organism>
<evidence type="ECO:0000256" key="3">
    <source>
        <dbReference type="ARBA" id="ARBA00022989"/>
    </source>
</evidence>
<keyword evidence="9" id="KW-1185">Reference proteome</keyword>
<feature type="compositionally biased region" description="Basic and acidic residues" evidence="6">
    <location>
        <begin position="59"/>
        <end position="68"/>
    </location>
</feature>
<dbReference type="Proteomes" id="UP000193963">
    <property type="component" value="Unassembled WGS sequence"/>
</dbReference>
<dbReference type="Pfam" id="PF09731">
    <property type="entry name" value="Mitofilin"/>
    <property type="match status" value="1"/>
</dbReference>
<feature type="compositionally biased region" description="Pro residues" evidence="6">
    <location>
        <begin position="105"/>
        <end position="115"/>
    </location>
</feature>
<evidence type="ECO:0000256" key="6">
    <source>
        <dbReference type="SAM" id="MobiDB-lite"/>
    </source>
</evidence>
<keyword evidence="2 7" id="KW-0812">Transmembrane</keyword>
<comment type="subcellular location">
    <subcellularLocation>
        <location evidence="1">Membrane</location>
    </subcellularLocation>
</comment>
<dbReference type="EMBL" id="FWFN01000005">
    <property type="protein sequence ID" value="SLN57698.1"/>
    <property type="molecule type" value="Genomic_DNA"/>
</dbReference>
<feature type="region of interest" description="Disordered" evidence="6">
    <location>
        <begin position="1"/>
        <end position="130"/>
    </location>
</feature>
<feature type="compositionally biased region" description="Basic and acidic residues" evidence="6">
    <location>
        <begin position="1"/>
        <end position="15"/>
    </location>
</feature>
<dbReference type="InterPro" id="IPR019133">
    <property type="entry name" value="MIC60"/>
</dbReference>
<feature type="transmembrane region" description="Helical" evidence="7">
    <location>
        <begin position="130"/>
        <end position="149"/>
    </location>
</feature>
<name>A0A1X6ZPP7_9RHOB</name>
<sequence>MAQTRDDETEKRSQTDAEASQETGRPEEDVDTGPAPEGTEAELTVPEHDPTDNAPELVAPEHDPREEVADPAAAVAIPEEELTDLDEESPLAAGDDRLQADETPNGPPADTPPPAAEAEPPARRGGFGPALLGGVVAAGIGFGAAMIAFPPVDTTALEQTQQDQAATLEDLRADLDAGPDLSALDAVTASVSDMEASFADLQQSVESTRSDLDALTARVDELEKQPLAESVSDSAIAAYEDELARLQKAMEDQRAEIQEMVTDSQQMREDAAATARDTQIRAAFVRLNGALADGEPFEAPLKTLAELGLDIPDALETNAAAGVATMARLRDDLPDAARDALAATRDGSLGGSLNDFLKNQLGARSLTPKEGDDPDAILSRAEAALRDGDLKKALVELDGLPEPALAAMNDWMNLARTRSDTVTAAETLSEQTK</sequence>
<dbReference type="Gene3D" id="1.10.287.1490">
    <property type="match status" value="1"/>
</dbReference>
<accession>A0A1X6ZPP7</accession>
<feature type="coiled-coil region" evidence="5">
    <location>
        <begin position="198"/>
        <end position="270"/>
    </location>
</feature>